<dbReference type="HOGENOM" id="CLU_1171966_0_0_1"/>
<dbReference type="Gene3D" id="1.10.10.2360">
    <property type="match status" value="1"/>
</dbReference>
<reference evidence="2" key="1">
    <citation type="submission" date="2011-05" db="EMBL/GenBank/DDBJ databases">
        <authorList>
            <person name="Richards S.R."/>
            <person name="Qu J."/>
            <person name="Jiang H."/>
            <person name="Jhangiani S.N."/>
            <person name="Agravi P."/>
            <person name="Goodspeed R."/>
            <person name="Gross S."/>
            <person name="Mandapat C."/>
            <person name="Jackson L."/>
            <person name="Mathew T."/>
            <person name="Pu L."/>
            <person name="Thornton R."/>
            <person name="Saada N."/>
            <person name="Wilczek-Boney K.B."/>
            <person name="Lee S."/>
            <person name="Kovar C."/>
            <person name="Wu Y."/>
            <person name="Scherer S.E."/>
            <person name="Worley K.C."/>
            <person name="Muzny D.M."/>
            <person name="Gibbs R."/>
        </authorList>
    </citation>
    <scope>NUCLEOTIDE SEQUENCE</scope>
    <source>
        <strain evidence="2">Brora</strain>
    </source>
</reference>
<name>T1JLK5_STRMM</name>
<organism evidence="1 2">
    <name type="scientific">Strigamia maritima</name>
    <name type="common">European centipede</name>
    <name type="synonym">Geophilus maritimus</name>
    <dbReference type="NCBI Taxonomy" id="126957"/>
    <lineage>
        <taxon>Eukaryota</taxon>
        <taxon>Metazoa</taxon>
        <taxon>Ecdysozoa</taxon>
        <taxon>Arthropoda</taxon>
        <taxon>Myriapoda</taxon>
        <taxon>Chilopoda</taxon>
        <taxon>Pleurostigmophora</taxon>
        <taxon>Geophilomorpha</taxon>
        <taxon>Linotaeniidae</taxon>
        <taxon>Strigamia</taxon>
    </lineage>
</organism>
<reference evidence="1" key="2">
    <citation type="submission" date="2015-02" db="UniProtKB">
        <authorList>
            <consortium name="EnsemblMetazoa"/>
        </authorList>
    </citation>
    <scope>IDENTIFICATION</scope>
</reference>
<dbReference type="EMBL" id="JH431263">
    <property type="status" value="NOT_ANNOTATED_CDS"/>
    <property type="molecule type" value="Genomic_DNA"/>
</dbReference>
<proteinExistence type="predicted"/>
<dbReference type="Pfam" id="PF21240">
    <property type="entry name" value="Nup98_GLEBS"/>
    <property type="match status" value="1"/>
</dbReference>
<sequence length="237" mass="27340">MVRRQCISCMKEYESKCFEELRIEDYLVNRKGRNSKIVVRSTYSNTVQPTVKRKRNNLFENKVDNTADENNTFTSSINHFKAVKLLREAMTIQERTIIKMKEMSTGLQKLIHIARTGMRLSPRQCVSDDQKMQLDEPEEDKDNYLSHKIVIVGATECVNDKMMELDGKTVIIDLLRDRLGYVINRNDILKVDLVSSRGCKGRGLVVVAFKSEKIENDVLHLANKLIGTKISMYKDCD</sequence>
<keyword evidence="2" id="KW-1185">Reference proteome</keyword>
<accession>T1JLK5</accession>
<dbReference type="AlphaFoldDB" id="T1JLK5"/>
<protein>
    <submittedName>
        <fullName evidence="1">Uncharacterized protein</fullName>
    </submittedName>
</protein>
<evidence type="ECO:0000313" key="2">
    <source>
        <dbReference type="Proteomes" id="UP000014500"/>
    </source>
</evidence>
<dbReference type="STRING" id="126957.T1JLK5"/>
<dbReference type="EnsemblMetazoa" id="SMAR014735-RA">
    <property type="protein sequence ID" value="SMAR014735-PA"/>
    <property type="gene ID" value="SMAR014735"/>
</dbReference>
<dbReference type="Proteomes" id="UP000014500">
    <property type="component" value="Unassembled WGS sequence"/>
</dbReference>
<evidence type="ECO:0000313" key="1">
    <source>
        <dbReference type="EnsemblMetazoa" id="SMAR014735-PA"/>
    </source>
</evidence>